<dbReference type="InterPro" id="IPR038706">
    <property type="entry name" value="Type_VI_SciN-like_sf"/>
</dbReference>
<dbReference type="Proteomes" id="UP000037530">
    <property type="component" value="Unassembled WGS sequence"/>
</dbReference>
<keyword evidence="1" id="KW-0732">Signal</keyword>
<dbReference type="PATRIC" id="fig|171383.3.peg.547"/>
<reference evidence="3" key="1">
    <citation type="submission" date="2015-08" db="EMBL/GenBank/DDBJ databases">
        <title>Vibrio galatheae sp. nov., a novel member of the Vibrionaceae family isolated from the Solomon Islands.</title>
        <authorList>
            <person name="Giubergia S."/>
            <person name="Machado H."/>
            <person name="Mateiu R.V."/>
            <person name="Gram L."/>
        </authorList>
    </citation>
    <scope>NUCLEOTIDE SEQUENCE [LARGE SCALE GENOMIC DNA]</scope>
    <source>
        <strain evidence="3">DSM 19134</strain>
    </source>
</reference>
<dbReference type="Gene3D" id="2.60.40.4150">
    <property type="entry name" value="Type VI secretion system, lipoprotein SciN"/>
    <property type="match status" value="1"/>
</dbReference>
<name>A0A0M0I4N0_9VIBR</name>
<dbReference type="RefSeq" id="WP_053407540.1">
    <property type="nucleotide sequence ID" value="NZ_DAIPHI010000025.1"/>
</dbReference>
<dbReference type="PANTHER" id="PTHR37625">
    <property type="entry name" value="OUTER MEMBRANE LIPOPROTEIN-RELATED"/>
    <property type="match status" value="1"/>
</dbReference>
<comment type="caution">
    <text evidence="2">The sequence shown here is derived from an EMBL/GenBank/DDBJ whole genome shotgun (WGS) entry which is preliminary data.</text>
</comment>
<dbReference type="EMBL" id="LHPI01000001">
    <property type="protein sequence ID" value="KOO09281.1"/>
    <property type="molecule type" value="Genomic_DNA"/>
</dbReference>
<dbReference type="NCBIfam" id="TIGR03352">
    <property type="entry name" value="VI_chp_3"/>
    <property type="match status" value="1"/>
</dbReference>
<evidence type="ECO:0000313" key="2">
    <source>
        <dbReference type="EMBL" id="KOO09281.1"/>
    </source>
</evidence>
<sequence length="157" mass="17976">MLKHILVFLLGILALTGCSSSDKVSEQPTVVTFSLVADKGVNPNVYGEPSPIELQVFELEDDSMFLSADFDQINEDYKKVLKSNYVDVYDYVLTPGQFKFVEDIEVDEDTRYIAVLAKFAEPELSDWKKAVKIINLGHRYHLLMLFKDYDVELQKVE</sequence>
<protein>
    <submittedName>
        <fullName evidence="2">Type VI secretion protein</fullName>
    </submittedName>
</protein>
<feature type="chain" id="PRO_5005600586" evidence="1">
    <location>
        <begin position="20"/>
        <end position="157"/>
    </location>
</feature>
<feature type="signal peptide" evidence="1">
    <location>
        <begin position="1"/>
        <end position="19"/>
    </location>
</feature>
<evidence type="ECO:0000313" key="3">
    <source>
        <dbReference type="Proteomes" id="UP000037530"/>
    </source>
</evidence>
<proteinExistence type="predicted"/>
<accession>A0A0M0I4N0</accession>
<dbReference type="InterPro" id="IPR017734">
    <property type="entry name" value="T6SS_SciN"/>
</dbReference>
<dbReference type="Pfam" id="PF12790">
    <property type="entry name" value="T6SS-SciN"/>
    <property type="match status" value="1"/>
</dbReference>
<dbReference type="PROSITE" id="PS51257">
    <property type="entry name" value="PROKAR_LIPOPROTEIN"/>
    <property type="match status" value="1"/>
</dbReference>
<evidence type="ECO:0000256" key="1">
    <source>
        <dbReference type="SAM" id="SignalP"/>
    </source>
</evidence>
<dbReference type="AlphaFoldDB" id="A0A0M0I4N0"/>
<dbReference type="PANTHER" id="PTHR37625:SF5">
    <property type="entry name" value="LIPOPROTEIN"/>
    <property type="match status" value="1"/>
</dbReference>
<keyword evidence="3" id="KW-1185">Reference proteome</keyword>
<dbReference type="STRING" id="171383.AKJ31_02675"/>
<gene>
    <name evidence="2" type="ORF">AKJ31_02675</name>
</gene>
<organism evidence="2 3">
    <name type="scientific">Vibrio hepatarius</name>
    <dbReference type="NCBI Taxonomy" id="171383"/>
    <lineage>
        <taxon>Bacteria</taxon>
        <taxon>Pseudomonadati</taxon>
        <taxon>Pseudomonadota</taxon>
        <taxon>Gammaproteobacteria</taxon>
        <taxon>Vibrionales</taxon>
        <taxon>Vibrionaceae</taxon>
        <taxon>Vibrio</taxon>
        <taxon>Vibrio oreintalis group</taxon>
    </lineage>
</organism>